<dbReference type="InterPro" id="IPR028098">
    <property type="entry name" value="Glyco_trans_4-like_N"/>
</dbReference>
<keyword evidence="3" id="KW-1185">Reference proteome</keyword>
<proteinExistence type="predicted"/>
<dbReference type="EC" id="2.4.-.-" evidence="2"/>
<comment type="caution">
    <text evidence="2">The sequence shown here is derived from an EMBL/GenBank/DDBJ whole genome shotgun (WGS) entry which is preliminary data.</text>
</comment>
<name>A0A4Y7RLB5_9FIRM</name>
<dbReference type="Gene3D" id="3.40.50.2000">
    <property type="entry name" value="Glycogen Phosphorylase B"/>
    <property type="match status" value="2"/>
</dbReference>
<dbReference type="Proteomes" id="UP000297597">
    <property type="component" value="Unassembled WGS sequence"/>
</dbReference>
<dbReference type="SUPFAM" id="SSF53756">
    <property type="entry name" value="UDP-Glycosyltransferase/glycogen phosphorylase"/>
    <property type="match status" value="1"/>
</dbReference>
<keyword evidence="2" id="KW-0808">Transferase</keyword>
<dbReference type="Pfam" id="PF13579">
    <property type="entry name" value="Glyco_trans_4_4"/>
    <property type="match status" value="1"/>
</dbReference>
<organism evidence="2 3">
    <name type="scientific">Pelotomaculum propionicicum</name>
    <dbReference type="NCBI Taxonomy" id="258475"/>
    <lineage>
        <taxon>Bacteria</taxon>
        <taxon>Bacillati</taxon>
        <taxon>Bacillota</taxon>
        <taxon>Clostridia</taxon>
        <taxon>Eubacteriales</taxon>
        <taxon>Desulfotomaculaceae</taxon>
        <taxon>Pelotomaculum</taxon>
    </lineage>
</organism>
<dbReference type="Pfam" id="PF13692">
    <property type="entry name" value="Glyco_trans_1_4"/>
    <property type="match status" value="1"/>
</dbReference>
<reference evidence="2 3" key="1">
    <citation type="journal article" date="2018" name="Environ. Microbiol.">
        <title>Novel energy conservation strategies and behaviour of Pelotomaculum schinkii driving syntrophic propionate catabolism.</title>
        <authorList>
            <person name="Hidalgo-Ahumada C.A.P."/>
            <person name="Nobu M.K."/>
            <person name="Narihiro T."/>
            <person name="Tamaki H."/>
            <person name="Liu W.T."/>
            <person name="Kamagata Y."/>
            <person name="Stams A.J.M."/>
            <person name="Imachi H."/>
            <person name="Sousa D.Z."/>
        </authorList>
    </citation>
    <scope>NUCLEOTIDE SEQUENCE [LARGE SCALE GENOMIC DNA]</scope>
    <source>
        <strain evidence="2 3">MGP</strain>
    </source>
</reference>
<dbReference type="OrthoDB" id="9811902at2"/>
<dbReference type="PANTHER" id="PTHR12526">
    <property type="entry name" value="GLYCOSYLTRANSFERASE"/>
    <property type="match status" value="1"/>
</dbReference>
<evidence type="ECO:0000259" key="1">
    <source>
        <dbReference type="Pfam" id="PF13579"/>
    </source>
</evidence>
<evidence type="ECO:0000313" key="2">
    <source>
        <dbReference type="EMBL" id="TEB09530.1"/>
    </source>
</evidence>
<dbReference type="RefSeq" id="WP_134214913.1">
    <property type="nucleotide sequence ID" value="NZ_QFFZ01000045.1"/>
</dbReference>
<sequence length="406" mass="45705">MTKEIWLINQYAVTPDLPGGTRHYDFGVELAKAGYSVRIFAANVNLALRRQIRNTEKKLWLEEPVDGILFEWVRTGIHRHNDWRRALGMLKFSRNVYNAGLHQGVRPYLIVGSSPQPLAALAGCFLARRLGCRFILEVRDLWPQALIDMNAVSAAHPAVWVLRWIERFLYRQADNVIVPAPGSVAYLRNKGVPAERISCIPNGVHPMHYATRRTREEARLLYGFHRFTVIYTGAHGPANALHTILEAAFEVSNEPEIEFVLVGDGPTKPELQARARKMGLNNLLFKEPVPRRDIPDLLLAADAAIITLKDAQAFYYAVSPNKFFDYLAAGKPVLCAAPGYVATMVELHKCGLTSPAEDGKALASRVRILAALSEEKRCQMGVRGQWLVYSQFFRPKLIEKLIELIE</sequence>
<dbReference type="PANTHER" id="PTHR12526:SF622">
    <property type="entry name" value="GLYCOSYLTRANSFERASE (GROUP I)"/>
    <property type="match status" value="1"/>
</dbReference>
<feature type="domain" description="Glycosyltransferase subfamily 4-like N-terminal" evidence="1">
    <location>
        <begin position="24"/>
        <end position="203"/>
    </location>
</feature>
<keyword evidence="2" id="KW-0328">Glycosyltransferase</keyword>
<dbReference type="GO" id="GO:0016757">
    <property type="term" value="F:glycosyltransferase activity"/>
    <property type="evidence" value="ECO:0007669"/>
    <property type="project" value="UniProtKB-KW"/>
</dbReference>
<dbReference type="EMBL" id="QFFZ01000045">
    <property type="protein sequence ID" value="TEB09530.1"/>
    <property type="molecule type" value="Genomic_DNA"/>
</dbReference>
<protein>
    <submittedName>
        <fullName evidence="2">Putative teichuronic acid biosynthesis glycosyltransferase TuaH</fullName>
        <ecNumber evidence="2">2.4.-.-</ecNumber>
    </submittedName>
</protein>
<gene>
    <name evidence="2" type="primary">tuaH_1</name>
    <name evidence="2" type="ORF">Pmgp_03075</name>
</gene>
<dbReference type="CDD" id="cd03794">
    <property type="entry name" value="GT4_WbuB-like"/>
    <property type="match status" value="1"/>
</dbReference>
<accession>A0A4Y7RLB5</accession>
<evidence type="ECO:0000313" key="3">
    <source>
        <dbReference type="Proteomes" id="UP000297597"/>
    </source>
</evidence>
<dbReference type="AlphaFoldDB" id="A0A4Y7RLB5"/>